<sequence length="330" mass="36957">MSNYTLIRSFLIALVLIIMNGCDQPREAESVSMPVGETPQVLPDDPFIVVLGTIQDAGSPQIGCNAACCRDLFADPDVERMRTSLGLIDPNSGRSYLFEATPDIGSQLHLLQKYSKLRSPLPDGIFLTHAHIGHYSGLQFLGKEAINATETRVYGMPRMIQYLNNNGPWEQLVTNNNIQLQPILSDSTLILSQNLTVTPLLVPHRDEYSETVGYMISGPEKTALFIPDIDKWDRWERSIVDLIKEVDIAFLDATFYHGDEIQVRDISQIPHPFIEESMELFKGLSAEDKSKVNFIHFNHTNPVLNLNSIQYQTVLGNGFSIAQLNDVTPL</sequence>
<dbReference type="Proteomes" id="UP000239800">
    <property type="component" value="Unassembled WGS sequence"/>
</dbReference>
<evidence type="ECO:0000259" key="1">
    <source>
        <dbReference type="Pfam" id="PF12706"/>
    </source>
</evidence>
<dbReference type="InterPro" id="IPR036866">
    <property type="entry name" value="RibonucZ/Hydroxyglut_hydro"/>
</dbReference>
<reference evidence="2 3" key="1">
    <citation type="submission" date="2016-11" db="EMBL/GenBank/DDBJ databases">
        <title>Trade-off between light-utilization and light-protection in marine flavobacteria.</title>
        <authorList>
            <person name="Kumagai Y."/>
        </authorList>
    </citation>
    <scope>NUCLEOTIDE SEQUENCE [LARGE SCALE GENOMIC DNA]</scope>
    <source>
        <strain evidence="2 3">NBRC 107741</strain>
    </source>
</reference>
<feature type="domain" description="Metallo-beta-lactamase" evidence="1">
    <location>
        <begin position="95"/>
        <end position="288"/>
    </location>
</feature>
<comment type="caution">
    <text evidence="2">The sequence shown here is derived from an EMBL/GenBank/DDBJ whole genome shotgun (WGS) entry which is preliminary data.</text>
</comment>
<keyword evidence="3" id="KW-1185">Reference proteome</keyword>
<dbReference type="Pfam" id="PF12706">
    <property type="entry name" value="Lactamase_B_2"/>
    <property type="match status" value="1"/>
</dbReference>
<dbReference type="Gene3D" id="3.60.15.10">
    <property type="entry name" value="Ribonuclease Z/Hydroxyacylglutathione hydrolase-like"/>
    <property type="match status" value="1"/>
</dbReference>
<dbReference type="AlphaFoldDB" id="A0A2S7KTT0"/>
<gene>
    <name evidence="2" type="ORF">BST85_10510</name>
</gene>
<accession>A0A2S7KTT0</accession>
<protein>
    <submittedName>
        <fullName evidence="2">Pyrroloquinoline quinone biosynthesis protein PqqB</fullName>
    </submittedName>
</protein>
<dbReference type="EMBL" id="MQUB01000001">
    <property type="protein sequence ID" value="PQB06051.1"/>
    <property type="molecule type" value="Genomic_DNA"/>
</dbReference>
<organism evidence="2 3">
    <name type="scientific">Aureitalea marina</name>
    <dbReference type="NCBI Taxonomy" id="930804"/>
    <lineage>
        <taxon>Bacteria</taxon>
        <taxon>Pseudomonadati</taxon>
        <taxon>Bacteroidota</taxon>
        <taxon>Flavobacteriia</taxon>
        <taxon>Flavobacteriales</taxon>
        <taxon>Flavobacteriaceae</taxon>
        <taxon>Aureitalea</taxon>
    </lineage>
</organism>
<dbReference type="SUPFAM" id="SSF56281">
    <property type="entry name" value="Metallo-hydrolase/oxidoreductase"/>
    <property type="match status" value="1"/>
</dbReference>
<evidence type="ECO:0000313" key="2">
    <source>
        <dbReference type="EMBL" id="PQB06051.1"/>
    </source>
</evidence>
<dbReference type="InterPro" id="IPR001279">
    <property type="entry name" value="Metallo-B-lactamas"/>
</dbReference>
<proteinExistence type="predicted"/>
<evidence type="ECO:0000313" key="3">
    <source>
        <dbReference type="Proteomes" id="UP000239800"/>
    </source>
</evidence>
<name>A0A2S7KTT0_9FLAO</name>
<dbReference type="PANTHER" id="PTHR42663">
    <property type="entry name" value="HYDROLASE C777.06C-RELATED-RELATED"/>
    <property type="match status" value="1"/>
</dbReference>
<dbReference type="PANTHER" id="PTHR42663:SF6">
    <property type="entry name" value="HYDROLASE C777.06C-RELATED"/>
    <property type="match status" value="1"/>
</dbReference>